<sequence>MVGSSAPVIGILVATAWAVKVHARPTVLVHDDDDDDGRVFVIRKGKGKGKWRFRRW</sequence>
<protein>
    <submittedName>
        <fullName evidence="1">Uncharacterized protein</fullName>
    </submittedName>
</protein>
<accession>A0A4P2Q498</accession>
<proteinExistence type="predicted"/>
<evidence type="ECO:0000313" key="1">
    <source>
        <dbReference type="EMBL" id="AUX23991.1"/>
    </source>
</evidence>
<evidence type="ECO:0000313" key="2">
    <source>
        <dbReference type="Proteomes" id="UP000295781"/>
    </source>
</evidence>
<gene>
    <name evidence="1" type="ORF">SOCEGT47_045220</name>
</gene>
<name>A0A4P2Q498_SORCE</name>
<dbReference type="EMBL" id="CP012670">
    <property type="protein sequence ID" value="AUX23991.1"/>
    <property type="molecule type" value="Genomic_DNA"/>
</dbReference>
<organism evidence="1 2">
    <name type="scientific">Sorangium cellulosum</name>
    <name type="common">Polyangium cellulosum</name>
    <dbReference type="NCBI Taxonomy" id="56"/>
    <lineage>
        <taxon>Bacteria</taxon>
        <taxon>Pseudomonadati</taxon>
        <taxon>Myxococcota</taxon>
        <taxon>Polyangia</taxon>
        <taxon>Polyangiales</taxon>
        <taxon>Polyangiaceae</taxon>
        <taxon>Sorangium</taxon>
    </lineage>
</organism>
<reference evidence="1 2" key="1">
    <citation type="submission" date="2015-09" db="EMBL/GenBank/DDBJ databases">
        <title>Sorangium comparison.</title>
        <authorList>
            <person name="Zaburannyi N."/>
            <person name="Bunk B."/>
            <person name="Overmann J."/>
            <person name="Mueller R."/>
        </authorList>
    </citation>
    <scope>NUCLEOTIDE SEQUENCE [LARGE SCALE GENOMIC DNA]</scope>
    <source>
        <strain evidence="1 2">So ceGT47</strain>
    </source>
</reference>
<dbReference type="AlphaFoldDB" id="A0A4P2Q498"/>
<dbReference type="Proteomes" id="UP000295781">
    <property type="component" value="Chromosome"/>
</dbReference>